<feature type="transmembrane region" description="Helical" evidence="10">
    <location>
        <begin position="315"/>
        <end position="332"/>
    </location>
</feature>
<gene>
    <name evidence="13" type="ORF">RZN05_00570</name>
</gene>
<evidence type="ECO:0000259" key="12">
    <source>
        <dbReference type="Pfam" id="PF16192"/>
    </source>
</evidence>
<keyword evidence="10" id="KW-1003">Cell membrane</keyword>
<feature type="transmembrane region" description="Helical" evidence="10">
    <location>
        <begin position="165"/>
        <end position="196"/>
    </location>
</feature>
<feature type="domain" description="ArnT-like N-terminal" evidence="11">
    <location>
        <begin position="76"/>
        <end position="196"/>
    </location>
</feature>
<keyword evidence="8 10" id="KW-0472">Membrane</keyword>
<evidence type="ECO:0000256" key="5">
    <source>
        <dbReference type="ARBA" id="ARBA00022679"/>
    </source>
</evidence>
<dbReference type="PANTHER" id="PTHR10050">
    <property type="entry name" value="DOLICHYL-PHOSPHATE-MANNOSE--PROTEIN MANNOSYLTRANSFERASE"/>
    <property type="match status" value="1"/>
</dbReference>
<dbReference type="EMBL" id="JAWJEJ010000001">
    <property type="protein sequence ID" value="MDV3455459.1"/>
    <property type="molecule type" value="Genomic_DNA"/>
</dbReference>
<evidence type="ECO:0000259" key="11">
    <source>
        <dbReference type="Pfam" id="PF02366"/>
    </source>
</evidence>
<evidence type="ECO:0000256" key="1">
    <source>
        <dbReference type="ARBA" id="ARBA00004127"/>
    </source>
</evidence>
<feature type="domain" description="Protein O-mannosyl-transferase C-terminal four TM" evidence="12">
    <location>
        <begin position="259"/>
        <end position="431"/>
    </location>
</feature>
<reference evidence="13 14" key="1">
    <citation type="submission" date="2023-10" db="EMBL/GenBank/DDBJ databases">
        <title>Sphingomonas sp. HF-S4 16S ribosomal RNA gene Genome sequencing and assembly.</title>
        <authorList>
            <person name="Lee H."/>
        </authorList>
    </citation>
    <scope>NUCLEOTIDE SEQUENCE [LARGE SCALE GENOMIC DNA]</scope>
    <source>
        <strain evidence="13 14">HF-S4</strain>
    </source>
</reference>
<feature type="transmembrane region" description="Helical" evidence="10">
    <location>
        <begin position="362"/>
        <end position="384"/>
    </location>
</feature>
<protein>
    <recommendedName>
        <fullName evidence="9 10">Polyprenol-phosphate-mannose--protein mannosyltransferase</fullName>
        <ecNumber evidence="10">2.4.1.-</ecNumber>
    </recommendedName>
</protein>
<dbReference type="InterPro" id="IPR032421">
    <property type="entry name" value="PMT_4TMC"/>
</dbReference>
<accession>A0ABU3Y276</accession>
<evidence type="ECO:0000256" key="4">
    <source>
        <dbReference type="ARBA" id="ARBA00022676"/>
    </source>
</evidence>
<dbReference type="InterPro" id="IPR003342">
    <property type="entry name" value="ArnT-like_N"/>
</dbReference>
<proteinExistence type="inferred from homology"/>
<feature type="transmembrane region" description="Helical" evidence="10">
    <location>
        <begin position="229"/>
        <end position="250"/>
    </location>
</feature>
<dbReference type="RefSeq" id="WP_317224680.1">
    <property type="nucleotide sequence ID" value="NZ_JAWJEJ010000001.1"/>
</dbReference>
<feature type="transmembrane region" description="Helical" evidence="10">
    <location>
        <begin position="133"/>
        <end position="153"/>
    </location>
</feature>
<evidence type="ECO:0000313" key="13">
    <source>
        <dbReference type="EMBL" id="MDV3455459.1"/>
    </source>
</evidence>
<evidence type="ECO:0000256" key="8">
    <source>
        <dbReference type="ARBA" id="ARBA00023136"/>
    </source>
</evidence>
<dbReference type="Proteomes" id="UP001273531">
    <property type="component" value="Unassembled WGS sequence"/>
</dbReference>
<feature type="transmembrane region" description="Helical" evidence="10">
    <location>
        <begin position="86"/>
        <end position="107"/>
    </location>
</feature>
<comment type="function">
    <text evidence="10">Protein O-mannosyltransferase that catalyzes the transfer of a single mannose residue from a polyprenol phospho-mannosyl lipidic donor to the hydroxyl group of selected serine and threonine residues in acceptor proteins.</text>
</comment>
<evidence type="ECO:0000256" key="10">
    <source>
        <dbReference type="RuleBase" id="RU367007"/>
    </source>
</evidence>
<evidence type="ECO:0000256" key="9">
    <source>
        <dbReference type="ARBA" id="ARBA00093617"/>
    </source>
</evidence>
<dbReference type="Pfam" id="PF16192">
    <property type="entry name" value="PMT_4TMC"/>
    <property type="match status" value="1"/>
</dbReference>
<organism evidence="13 14">
    <name type="scientific">Sphingomonas agrestis</name>
    <dbReference type="NCBI Taxonomy" id="3080540"/>
    <lineage>
        <taxon>Bacteria</taxon>
        <taxon>Pseudomonadati</taxon>
        <taxon>Pseudomonadota</taxon>
        <taxon>Alphaproteobacteria</taxon>
        <taxon>Sphingomonadales</taxon>
        <taxon>Sphingomonadaceae</taxon>
        <taxon>Sphingomonas</taxon>
    </lineage>
</organism>
<feature type="transmembrane region" description="Helical" evidence="10">
    <location>
        <begin position="396"/>
        <end position="416"/>
    </location>
</feature>
<evidence type="ECO:0000256" key="3">
    <source>
        <dbReference type="ARBA" id="ARBA00007222"/>
    </source>
</evidence>
<sequence>MLARLKALRTRPYLVALLLGLAAQTLFSVHIDRPSRIMFDEVHYVPAARALLDLEGPRNIEHPLLGKELIGAGIMIFGDNPIGWRAFTSLAGTATVLAAFAFVWLLLGSMRPALVAAALTALNQTLYIQARTAMLDVFLGAFLLWALVVMLWAMRGTPGQVKRRWTGAAVLLGLAVGTKWAAIPYVALAGLAFILLRLRDARLAKRPLLSALSGKGQPHWPGLATIPGLLLLGTVSIATYFLTFLPAFFYQQAPLTLAGLIPLQREMYALQTQVLQPHTYQSDWWSWPLMLRPIWYFYEWDQGAQRGVLLIGNPVIMWGGLLAVLACLWAWLRSRAIRPLAVALLWIASLAIYIVIPKSLGFYYYYHLSGLFLCLVVPVAFHHFDRGRDKGREEWFAFAALVAFVYFYPIIAASPLRDSQGFAYWMWFNSWR</sequence>
<dbReference type="Pfam" id="PF02366">
    <property type="entry name" value="PMT"/>
    <property type="match status" value="1"/>
</dbReference>
<keyword evidence="14" id="KW-1185">Reference proteome</keyword>
<name>A0ABU3Y276_9SPHN</name>
<comment type="caution">
    <text evidence="13">The sequence shown here is derived from an EMBL/GenBank/DDBJ whole genome shotgun (WGS) entry which is preliminary data.</text>
</comment>
<evidence type="ECO:0000313" key="14">
    <source>
        <dbReference type="Proteomes" id="UP001273531"/>
    </source>
</evidence>
<comment type="subcellular location">
    <subcellularLocation>
        <location evidence="10">Cell membrane</location>
    </subcellularLocation>
    <subcellularLocation>
        <location evidence="1">Endomembrane system</location>
        <topology evidence="1">Multi-pass membrane protein</topology>
    </subcellularLocation>
</comment>
<evidence type="ECO:0000256" key="6">
    <source>
        <dbReference type="ARBA" id="ARBA00022692"/>
    </source>
</evidence>
<keyword evidence="5 10" id="KW-0808">Transferase</keyword>
<feature type="transmembrane region" description="Helical" evidence="10">
    <location>
        <begin position="339"/>
        <end position="356"/>
    </location>
</feature>
<keyword evidence="7 10" id="KW-1133">Transmembrane helix</keyword>
<evidence type="ECO:0000256" key="7">
    <source>
        <dbReference type="ARBA" id="ARBA00022989"/>
    </source>
</evidence>
<comment type="pathway">
    <text evidence="2 10">Protein modification; protein glycosylation.</text>
</comment>
<keyword evidence="6 10" id="KW-0812">Transmembrane</keyword>
<evidence type="ECO:0000256" key="2">
    <source>
        <dbReference type="ARBA" id="ARBA00004922"/>
    </source>
</evidence>
<keyword evidence="4 10" id="KW-0328">Glycosyltransferase</keyword>
<dbReference type="EC" id="2.4.1.-" evidence="10"/>
<dbReference type="InterPro" id="IPR027005">
    <property type="entry name" value="PMT-like"/>
</dbReference>
<comment type="similarity">
    <text evidence="3 10">Belongs to the glycosyltransferase 39 family.</text>
</comment>